<dbReference type="PANTHER" id="PTHR43434:SF1">
    <property type="entry name" value="PHOSPHOGLYCOLATE PHOSPHATASE"/>
    <property type="match status" value="1"/>
</dbReference>
<gene>
    <name evidence="1" type="ORF">JS530_05760</name>
</gene>
<dbReference type="Gene3D" id="3.40.50.1000">
    <property type="entry name" value="HAD superfamily/HAD-like"/>
    <property type="match status" value="1"/>
</dbReference>
<evidence type="ECO:0000313" key="2">
    <source>
        <dbReference type="Proteomes" id="UP000711736"/>
    </source>
</evidence>
<keyword evidence="1" id="KW-0378">Hydrolase</keyword>
<dbReference type="InterPro" id="IPR023214">
    <property type="entry name" value="HAD_sf"/>
</dbReference>
<dbReference type="Proteomes" id="UP000711736">
    <property type="component" value="Unassembled WGS sequence"/>
</dbReference>
<accession>A0ABS5UV90</accession>
<dbReference type="Pfam" id="PF13419">
    <property type="entry name" value="HAD_2"/>
    <property type="match status" value="1"/>
</dbReference>
<dbReference type="InterPro" id="IPR023198">
    <property type="entry name" value="PGP-like_dom2"/>
</dbReference>
<protein>
    <submittedName>
        <fullName evidence="1">HAD family hydrolase</fullName>
    </submittedName>
</protein>
<dbReference type="SFLD" id="SFLDS00003">
    <property type="entry name" value="Haloacid_Dehalogenase"/>
    <property type="match status" value="1"/>
</dbReference>
<organism evidence="1 2">
    <name type="scientific">Bifidobacterium colobi</name>
    <dbReference type="NCBI Taxonomy" id="2809026"/>
    <lineage>
        <taxon>Bacteria</taxon>
        <taxon>Bacillati</taxon>
        <taxon>Actinomycetota</taxon>
        <taxon>Actinomycetes</taxon>
        <taxon>Bifidobacteriales</taxon>
        <taxon>Bifidobacteriaceae</taxon>
        <taxon>Bifidobacterium</taxon>
    </lineage>
</organism>
<evidence type="ECO:0000313" key="1">
    <source>
        <dbReference type="EMBL" id="MBT1175011.1"/>
    </source>
</evidence>
<dbReference type="SFLD" id="SFLDG01129">
    <property type="entry name" value="C1.5:_HAD__Beta-PGM__Phosphata"/>
    <property type="match status" value="1"/>
</dbReference>
<dbReference type="RefSeq" id="WP_214376226.1">
    <property type="nucleotide sequence ID" value="NZ_JAFEJU010000003.1"/>
</dbReference>
<name>A0ABS5UV90_9BIFI</name>
<dbReference type="Gene3D" id="1.10.150.240">
    <property type="entry name" value="Putative phosphatase, domain 2"/>
    <property type="match status" value="1"/>
</dbReference>
<dbReference type="SUPFAM" id="SSF56784">
    <property type="entry name" value="HAD-like"/>
    <property type="match status" value="1"/>
</dbReference>
<proteinExistence type="predicted"/>
<sequence>MIRPYVLWDFDGTLADTGKDVWASLEYAARRSGGSLEKDYRAQDAHLADSMSEIMRHVTPYPGSDHLTDFDDDVRMHYRTLNQFTETRLYQGIRPLLEKLHAMGVRNIIVTNKPQGALLRILDNKGWRSLFDGWTCPDSDPDQAMDKNGMIARTLAANGITAAQCVYVGDTFSDVLAARANGVIPIAVTYGDGDTLTLLEQEPNYVASNVAELQDIITHTVIGARSTI</sequence>
<dbReference type="InterPro" id="IPR050155">
    <property type="entry name" value="HAD-like_hydrolase_sf"/>
</dbReference>
<dbReference type="InterPro" id="IPR041492">
    <property type="entry name" value="HAD_2"/>
</dbReference>
<comment type="caution">
    <text evidence="1">The sequence shown here is derived from an EMBL/GenBank/DDBJ whole genome shotgun (WGS) entry which is preliminary data.</text>
</comment>
<dbReference type="PANTHER" id="PTHR43434">
    <property type="entry name" value="PHOSPHOGLYCOLATE PHOSPHATASE"/>
    <property type="match status" value="1"/>
</dbReference>
<dbReference type="EMBL" id="JAFEJU010000003">
    <property type="protein sequence ID" value="MBT1175011.1"/>
    <property type="molecule type" value="Genomic_DNA"/>
</dbReference>
<dbReference type="GO" id="GO:0016787">
    <property type="term" value="F:hydrolase activity"/>
    <property type="evidence" value="ECO:0007669"/>
    <property type="project" value="UniProtKB-KW"/>
</dbReference>
<keyword evidence="2" id="KW-1185">Reference proteome</keyword>
<dbReference type="InterPro" id="IPR036412">
    <property type="entry name" value="HAD-like_sf"/>
</dbReference>
<reference evidence="1 2" key="1">
    <citation type="journal article" date="2021" name="Environ. Microbiol.">
        <title>Genetic insights into the dark matter of the mammalian gut microbiota through targeted genome reconstruction.</title>
        <authorList>
            <person name="Lugli G.A."/>
            <person name="Alessandri G."/>
            <person name="Milani C."/>
            <person name="Viappiani A."/>
            <person name="Fontana F."/>
            <person name="Tarracchini C."/>
            <person name="Mancabelli L."/>
            <person name="Argentini C."/>
            <person name="Ruiz L."/>
            <person name="Margolles A."/>
            <person name="van Sinderen D."/>
            <person name="Turroni F."/>
            <person name="Ventura M."/>
        </authorList>
    </citation>
    <scope>NUCLEOTIDE SEQUENCE [LARGE SCALE GENOMIC DNA]</scope>
    <source>
        <strain evidence="1 2">LC6</strain>
    </source>
</reference>